<comment type="subcellular location">
    <subcellularLocation>
        <location evidence="1">Nucleus</location>
    </subcellularLocation>
</comment>
<organism evidence="5 6">
    <name type="scientific">Diaphorina citri</name>
    <name type="common">Asian citrus psyllid</name>
    <dbReference type="NCBI Taxonomy" id="121845"/>
    <lineage>
        <taxon>Eukaryota</taxon>
        <taxon>Metazoa</taxon>
        <taxon>Ecdysozoa</taxon>
        <taxon>Arthropoda</taxon>
        <taxon>Hexapoda</taxon>
        <taxon>Insecta</taxon>
        <taxon>Pterygota</taxon>
        <taxon>Neoptera</taxon>
        <taxon>Paraneoptera</taxon>
        <taxon>Hemiptera</taxon>
        <taxon>Sternorrhyncha</taxon>
        <taxon>Psylloidea</taxon>
        <taxon>Psyllidae</taxon>
        <taxon>Diaphorininae</taxon>
        <taxon>Diaphorina</taxon>
    </lineage>
</organism>
<dbReference type="GO" id="GO:0006289">
    <property type="term" value="P:nucleotide-excision repair"/>
    <property type="evidence" value="ECO:0007669"/>
    <property type="project" value="TreeGrafter"/>
</dbReference>
<dbReference type="InterPro" id="IPR007150">
    <property type="entry name" value="HUS1/Mec3"/>
</dbReference>
<name>A0A3Q0IZ33_DIACI</name>
<accession>A0A3Q0IZ33</accession>
<dbReference type="Pfam" id="PF04005">
    <property type="entry name" value="Hus1"/>
    <property type="match status" value="1"/>
</dbReference>
<dbReference type="GO" id="GO:0000724">
    <property type="term" value="P:double-strand break repair via homologous recombination"/>
    <property type="evidence" value="ECO:0007669"/>
    <property type="project" value="TreeGrafter"/>
</dbReference>
<dbReference type="InterPro" id="IPR016580">
    <property type="entry name" value="HUS1"/>
</dbReference>
<gene>
    <name evidence="6" type="primary">LOC103512141</name>
</gene>
<keyword evidence="5" id="KW-1185">Reference proteome</keyword>
<reference evidence="6" key="1">
    <citation type="submission" date="2025-08" db="UniProtKB">
        <authorList>
            <consortium name="RefSeq"/>
        </authorList>
    </citation>
    <scope>IDENTIFICATION</scope>
</reference>
<dbReference type="PANTHER" id="PTHR12900:SF0">
    <property type="entry name" value="CHECKPOINT PROTEIN"/>
    <property type="match status" value="1"/>
</dbReference>
<dbReference type="KEGG" id="dci:103512141"/>
<keyword evidence="3" id="KW-0539">Nucleus</keyword>
<dbReference type="GO" id="GO:0035861">
    <property type="term" value="C:site of double-strand break"/>
    <property type="evidence" value="ECO:0007669"/>
    <property type="project" value="TreeGrafter"/>
</dbReference>
<sequence length="278" mass="31678">MRFRAKIVESNSIKQFLNIVTVVSKLSKSCILRITGDCLVFIVPDEHSIPRRTVLWAVLEQNGFFEHYDMVGVNALDAQNEIFLEFNISLLASILSNVKNAKSIKMKLTHKTFPALTVEIEFPSQNYAVNQMCVHEIPITIVPLPLWREYKQPEIVEYDIVIESPPLRKVKNIVDKLRQLSDRITICATDTGLFSLGVNTIPCTVKTLFRNLSVDHSNCSKSTASALVETKRLSQFLSCELMNASKEICYIVSGNLIHWYLEHKTLQLHYYLATTLDD</sequence>
<dbReference type="AlphaFoldDB" id="A0A3Q0IZ33"/>
<dbReference type="PANTHER" id="PTHR12900">
    <property type="entry name" value="MITOTIC AND DNA DAMAGE CHECKPOINT PROTEIN HUS1"/>
    <property type="match status" value="1"/>
</dbReference>
<proteinExistence type="inferred from homology"/>
<dbReference type="GO" id="GO:0033314">
    <property type="term" value="P:mitotic DNA replication checkpoint signaling"/>
    <property type="evidence" value="ECO:0007669"/>
    <property type="project" value="TreeGrafter"/>
</dbReference>
<evidence type="ECO:0000256" key="1">
    <source>
        <dbReference type="ARBA" id="ARBA00004123"/>
    </source>
</evidence>
<evidence type="ECO:0000256" key="4">
    <source>
        <dbReference type="PIRNR" id="PIRNR011312"/>
    </source>
</evidence>
<dbReference type="GeneID" id="103512141"/>
<protein>
    <recommendedName>
        <fullName evidence="4">Checkpoint protein</fullName>
    </recommendedName>
</protein>
<evidence type="ECO:0000256" key="2">
    <source>
        <dbReference type="ARBA" id="ARBA00005563"/>
    </source>
</evidence>
<dbReference type="RefSeq" id="XP_026681506.1">
    <property type="nucleotide sequence ID" value="XM_026825705.1"/>
</dbReference>
<dbReference type="GO" id="GO:0044778">
    <property type="term" value="P:meiotic DNA integrity checkpoint signaling"/>
    <property type="evidence" value="ECO:0007669"/>
    <property type="project" value="TreeGrafter"/>
</dbReference>
<dbReference type="STRING" id="121845.A0A3Q0IZ33"/>
<evidence type="ECO:0000313" key="5">
    <source>
        <dbReference type="Proteomes" id="UP000079169"/>
    </source>
</evidence>
<dbReference type="CTD" id="40598"/>
<dbReference type="Gene3D" id="3.70.10.10">
    <property type="match status" value="1"/>
</dbReference>
<dbReference type="GO" id="GO:0005730">
    <property type="term" value="C:nucleolus"/>
    <property type="evidence" value="ECO:0007669"/>
    <property type="project" value="InterPro"/>
</dbReference>
<dbReference type="OrthoDB" id="10063861at2759"/>
<dbReference type="InterPro" id="IPR046938">
    <property type="entry name" value="DNA_clamp_sf"/>
</dbReference>
<dbReference type="GO" id="GO:0000723">
    <property type="term" value="P:telomere maintenance"/>
    <property type="evidence" value="ECO:0007669"/>
    <property type="project" value="TreeGrafter"/>
</dbReference>
<dbReference type="PaxDb" id="121845-A0A3Q0IZ33"/>
<dbReference type="PIRSF" id="PIRSF011312">
    <property type="entry name" value="Cell_cycle_HUS1"/>
    <property type="match status" value="1"/>
</dbReference>
<evidence type="ECO:0000256" key="3">
    <source>
        <dbReference type="ARBA" id="ARBA00023242"/>
    </source>
</evidence>
<dbReference type="OMA" id="VCWMRLE"/>
<comment type="similarity">
    <text evidence="2 4">Belongs to the HUS1 family.</text>
</comment>
<evidence type="ECO:0000313" key="6">
    <source>
        <dbReference type="RefSeq" id="XP_026681506.1"/>
    </source>
</evidence>
<dbReference type="Proteomes" id="UP000079169">
    <property type="component" value="Unplaced"/>
</dbReference>
<dbReference type="GO" id="GO:0031573">
    <property type="term" value="P:mitotic intra-S DNA damage checkpoint signaling"/>
    <property type="evidence" value="ECO:0007669"/>
    <property type="project" value="TreeGrafter"/>
</dbReference>
<dbReference type="GO" id="GO:0030896">
    <property type="term" value="C:checkpoint clamp complex"/>
    <property type="evidence" value="ECO:0007669"/>
    <property type="project" value="InterPro"/>
</dbReference>
<dbReference type="SUPFAM" id="SSF55979">
    <property type="entry name" value="DNA clamp"/>
    <property type="match status" value="1"/>
</dbReference>